<evidence type="ECO:0000256" key="1">
    <source>
        <dbReference type="ARBA" id="ARBA00004430"/>
    </source>
</evidence>
<keyword evidence="9" id="KW-0505">Motor protein</keyword>
<keyword evidence="14" id="KW-1185">Reference proteome</keyword>
<evidence type="ECO:0000256" key="3">
    <source>
        <dbReference type="ARBA" id="ARBA00022490"/>
    </source>
</evidence>
<comment type="similarity">
    <text evidence="2">Belongs to the dynein intermediate chain family.</text>
</comment>
<dbReference type="EMBL" id="CAXAMM010042534">
    <property type="protein sequence ID" value="CAK9105411.1"/>
    <property type="molecule type" value="Genomic_DNA"/>
</dbReference>
<keyword evidence="3" id="KW-0963">Cytoplasm</keyword>
<keyword evidence="8" id="KW-0969">Cilium</keyword>
<dbReference type="Gene3D" id="2.130.10.10">
    <property type="entry name" value="YVTN repeat-like/Quinoprotein amine dehydrogenase"/>
    <property type="match status" value="2"/>
</dbReference>
<evidence type="ECO:0000313" key="13">
    <source>
        <dbReference type="EMBL" id="CAK9105411.1"/>
    </source>
</evidence>
<evidence type="ECO:0000256" key="4">
    <source>
        <dbReference type="ARBA" id="ARBA00022574"/>
    </source>
</evidence>
<keyword evidence="7" id="KW-0243">Dynein</keyword>
<feature type="non-terminal residue" evidence="13">
    <location>
        <position position="1"/>
    </location>
</feature>
<gene>
    <name evidence="13" type="ORF">SCF082_LOCUS49131</name>
</gene>
<comment type="caution">
    <text evidence="13">The sequence shown here is derived from an EMBL/GenBank/DDBJ whole genome shotgun (WGS) entry which is preliminary data.</text>
</comment>
<dbReference type="SMART" id="SM00320">
    <property type="entry name" value="WD40"/>
    <property type="match status" value="5"/>
</dbReference>
<comment type="subcellular location">
    <subcellularLocation>
        <location evidence="1">Cytoplasm</location>
        <location evidence="1">Cytoskeleton</location>
        <location evidence="1">Cilium axoneme</location>
    </subcellularLocation>
</comment>
<evidence type="ECO:0000256" key="8">
    <source>
        <dbReference type="ARBA" id="ARBA00023069"/>
    </source>
</evidence>
<evidence type="ECO:0000256" key="9">
    <source>
        <dbReference type="ARBA" id="ARBA00023175"/>
    </source>
</evidence>
<evidence type="ECO:0000256" key="5">
    <source>
        <dbReference type="ARBA" id="ARBA00022701"/>
    </source>
</evidence>
<name>A0ABP0RZE0_9DINO</name>
<feature type="compositionally biased region" description="Basic and acidic residues" evidence="12">
    <location>
        <begin position="638"/>
        <end position="647"/>
    </location>
</feature>
<evidence type="ECO:0000313" key="14">
    <source>
        <dbReference type="Proteomes" id="UP001642464"/>
    </source>
</evidence>
<evidence type="ECO:0000256" key="11">
    <source>
        <dbReference type="ARBA" id="ARBA00023273"/>
    </source>
</evidence>
<evidence type="ECO:0000256" key="10">
    <source>
        <dbReference type="ARBA" id="ARBA00023212"/>
    </source>
</evidence>
<dbReference type="SUPFAM" id="SSF50978">
    <property type="entry name" value="WD40 repeat-like"/>
    <property type="match status" value="1"/>
</dbReference>
<keyword evidence="10" id="KW-0206">Cytoskeleton</keyword>
<evidence type="ECO:0000256" key="7">
    <source>
        <dbReference type="ARBA" id="ARBA00023017"/>
    </source>
</evidence>
<keyword evidence="4" id="KW-0853">WD repeat</keyword>
<keyword evidence="5" id="KW-0493">Microtubule</keyword>
<accession>A0ABP0RZE0</accession>
<dbReference type="InterPro" id="IPR036322">
    <property type="entry name" value="WD40_repeat_dom_sf"/>
</dbReference>
<protein>
    <submittedName>
        <fullName evidence="13">70 kDa intermediate chain</fullName>
    </submittedName>
</protein>
<reference evidence="13 14" key="1">
    <citation type="submission" date="2024-02" db="EMBL/GenBank/DDBJ databases">
        <authorList>
            <person name="Chen Y."/>
            <person name="Shah S."/>
            <person name="Dougan E. K."/>
            <person name="Thang M."/>
            <person name="Chan C."/>
        </authorList>
    </citation>
    <scope>NUCLEOTIDE SEQUENCE [LARGE SCALE GENOMIC DNA]</scope>
</reference>
<proteinExistence type="inferred from homology"/>
<dbReference type="PANTHER" id="PTHR12442">
    <property type="entry name" value="DYNEIN INTERMEDIATE CHAIN"/>
    <property type="match status" value="1"/>
</dbReference>
<evidence type="ECO:0000256" key="12">
    <source>
        <dbReference type="SAM" id="MobiDB-lite"/>
    </source>
</evidence>
<evidence type="ECO:0000256" key="6">
    <source>
        <dbReference type="ARBA" id="ARBA00022737"/>
    </source>
</evidence>
<evidence type="ECO:0000256" key="2">
    <source>
        <dbReference type="ARBA" id="ARBA00011059"/>
    </source>
</evidence>
<feature type="region of interest" description="Disordered" evidence="12">
    <location>
        <begin position="625"/>
        <end position="647"/>
    </location>
</feature>
<feature type="compositionally biased region" description="Polar residues" evidence="12">
    <location>
        <begin position="628"/>
        <end position="637"/>
    </location>
</feature>
<organism evidence="13 14">
    <name type="scientific">Durusdinium trenchii</name>
    <dbReference type="NCBI Taxonomy" id="1381693"/>
    <lineage>
        <taxon>Eukaryota</taxon>
        <taxon>Sar</taxon>
        <taxon>Alveolata</taxon>
        <taxon>Dinophyceae</taxon>
        <taxon>Suessiales</taxon>
        <taxon>Symbiodiniaceae</taxon>
        <taxon>Durusdinium</taxon>
    </lineage>
</organism>
<sequence>GWLGESEPRVDRPTITDGKIIVTVMIILRDAASVSLRKRSVERDLGPLLLVATGREIAEGESVRARERAGNAPGSGCRWRTLGTADQHRRRHPPVGKMEATIVEVRKKFGRDTEYLRETEVNELEYFGSDRAAEGNFVDSNPCTIELDTTCEISLSSVSTVVSKTQTMNMTHREGGWPKDIDPTEKADVARFRKKVEKTDDFKQTVKGLGPIIERAAMQNNTIDIYEEYFEGTWIDHSSEPPSAKGLAVFRDPSETRRTATSIDWQPDSNRLAVTYSVLTFQDQRFLGDCASLPMQSYIWDVTNPNTPEMELLPSSPLCCMRYNPKVPEQLVGGSYNGLVTFFDLRKSGSKPCETSVIENSHHDPVYDVHWISSKTGNLCASVSTDGQMLWWDTRRLREPLDRIELNTGKHPHLSEVTLGGSSMEYNQEAGPTKYLVGTEQGVVMSVNLRNKKINNGITVYDTMAGRHHGPINSIKRNPVHSKFFMTVGDWTARIWMEDLKTPILTTKYHPAYLTGGCWSPTRPGVFYVTREDGVIDIWDYFYRQNEVAYSHKVSDTPLSSISVHSNGKLVGAGDENGTVSLLQVCDSLAVQQSNEKLAISGMFERETKREKNLEMRSKELARKQQKINKQMVQQKSQDADESAKAEMSKLLQKLDEDFLSIAKRPDWHRSYW</sequence>
<keyword evidence="11" id="KW-0966">Cell projection</keyword>
<dbReference type="InterPro" id="IPR001680">
    <property type="entry name" value="WD40_rpt"/>
</dbReference>
<dbReference type="InterPro" id="IPR050687">
    <property type="entry name" value="Dynein_IC"/>
</dbReference>
<dbReference type="InterPro" id="IPR015943">
    <property type="entry name" value="WD40/YVTN_repeat-like_dom_sf"/>
</dbReference>
<dbReference type="PANTHER" id="PTHR12442:SF7">
    <property type="entry name" value="DYNEIN AXONEMAL INTERMEDIATE CHAIN 2"/>
    <property type="match status" value="1"/>
</dbReference>
<keyword evidence="6" id="KW-0677">Repeat</keyword>
<dbReference type="Proteomes" id="UP001642464">
    <property type="component" value="Unassembled WGS sequence"/>
</dbReference>